<dbReference type="GO" id="GO:0009244">
    <property type="term" value="P:lipopolysaccharide core region biosynthetic process"/>
    <property type="evidence" value="ECO:0007669"/>
    <property type="project" value="InterPro"/>
</dbReference>
<keyword evidence="5" id="KW-0328">Glycosyltransferase</keyword>
<gene>
    <name evidence="14" type="ORF">BBW65_05195</name>
</gene>
<comment type="pathway">
    <text evidence="2">Bacterial outer membrane biogenesis; LPS core biosynthesis.</text>
</comment>
<reference evidence="15" key="1">
    <citation type="submission" date="2016-07" db="EMBL/GenBank/DDBJ databases">
        <authorList>
            <person name="Florea S."/>
            <person name="Webb J.S."/>
            <person name="Jaromczyk J."/>
            <person name="Schardl C.L."/>
        </authorList>
    </citation>
    <scope>NUCLEOTIDE SEQUENCE [LARGE SCALE GENOMIC DNA]</scope>
    <source>
        <strain evidence="15">MIT 01-6242</strain>
    </source>
</reference>
<dbReference type="EC" id="2.4.99.23" evidence="10"/>
<dbReference type="GO" id="GO:0005886">
    <property type="term" value="C:plasma membrane"/>
    <property type="evidence" value="ECO:0007669"/>
    <property type="project" value="UniProtKB-SubCell"/>
</dbReference>
<dbReference type="AlphaFoldDB" id="A0A1B1U6A3"/>
<dbReference type="SUPFAM" id="SSF53756">
    <property type="entry name" value="UDP-Glycosyltransferase/glycogen phosphorylase"/>
    <property type="match status" value="1"/>
</dbReference>
<dbReference type="InterPro" id="IPR011908">
    <property type="entry name" value="LipoPS_heptosylTferase-I"/>
</dbReference>
<dbReference type="RefSeq" id="WP_066340683.1">
    <property type="nucleotide sequence ID" value="NZ_CP016503.1"/>
</dbReference>
<evidence type="ECO:0000256" key="5">
    <source>
        <dbReference type="ARBA" id="ARBA00022676"/>
    </source>
</evidence>
<keyword evidence="8" id="KW-0472">Membrane</keyword>
<sequence>MRIAIIRLSALGDIVVAMSFLPQLRNAYPDCEIDWFVDERFAEILSQSPLVDRVISLPLKRASRSFNLPLLCQIAYRQTQMPHYDMVVDMQGLCKSAILGWLLPSKDYRGFDSASIKEGVASVFYRDKVHIAYEENILKRNAKVLGLSENQMQTRDQAFGFTDMASMRAQDILAASSKLNVLLVIEASKPQKMYPIEHFVELCNLCDSVEFWVLHHTHSDLAHTLCNQTQARLLPKLNLDEVKALVASVDAIIGGDTGITHLAWAMHKPSVTLYGNTPLARFELGGRHHISLSANPKACYAKDDWSIRHIKPQEVLESLRKILQ</sequence>
<evidence type="ECO:0000256" key="2">
    <source>
        <dbReference type="ARBA" id="ARBA00004713"/>
    </source>
</evidence>
<name>A0A1B1U6A3_9HELI</name>
<dbReference type="PANTHER" id="PTHR30160:SF19">
    <property type="entry name" value="LIPOPOLYSACCHARIDE HEPTOSYLTRANSFERASE 1"/>
    <property type="match status" value="1"/>
</dbReference>
<keyword evidence="3" id="KW-1003">Cell membrane</keyword>
<evidence type="ECO:0000256" key="9">
    <source>
        <dbReference type="ARBA" id="ARBA00043995"/>
    </source>
</evidence>
<dbReference type="Gene3D" id="3.40.50.2000">
    <property type="entry name" value="Glycogen Phosphorylase B"/>
    <property type="match status" value="2"/>
</dbReference>
<keyword evidence="6 14" id="KW-0808">Transferase</keyword>
<dbReference type="InterPro" id="IPR051199">
    <property type="entry name" value="LPS_LOS_Heptosyltrfase"/>
</dbReference>
<keyword evidence="4" id="KW-0997">Cell inner membrane</keyword>
<dbReference type="Pfam" id="PF01075">
    <property type="entry name" value="Glyco_transf_9"/>
    <property type="match status" value="1"/>
</dbReference>
<dbReference type="STRING" id="222136.BBW65_05195"/>
<keyword evidence="15" id="KW-1185">Reference proteome</keyword>
<comment type="subcellular location">
    <subcellularLocation>
        <location evidence="1">Cell inner membrane</location>
        <topology evidence="1">Peripheral membrane protein</topology>
        <orientation evidence="1">Cytoplasmic side</orientation>
    </subcellularLocation>
</comment>
<evidence type="ECO:0000256" key="8">
    <source>
        <dbReference type="ARBA" id="ARBA00023136"/>
    </source>
</evidence>
<comment type="similarity">
    <text evidence="9">Belongs to the glycosyltransferase 9 family.</text>
</comment>
<protein>
    <recommendedName>
        <fullName evidence="11">Lipopolysaccharide heptosyltransferase 1</fullName>
        <ecNumber evidence="10">2.4.99.23</ecNumber>
    </recommendedName>
    <alternativeName>
        <fullName evidence="12">ADP-heptose:lipopolysaccharide heptosyltransferase I</fullName>
    </alternativeName>
</protein>
<dbReference type="GO" id="GO:0005829">
    <property type="term" value="C:cytosol"/>
    <property type="evidence" value="ECO:0007669"/>
    <property type="project" value="TreeGrafter"/>
</dbReference>
<evidence type="ECO:0000256" key="11">
    <source>
        <dbReference type="ARBA" id="ARBA00044190"/>
    </source>
</evidence>
<evidence type="ECO:0000256" key="6">
    <source>
        <dbReference type="ARBA" id="ARBA00022679"/>
    </source>
</evidence>
<dbReference type="OrthoDB" id="9760688at2"/>
<evidence type="ECO:0000256" key="4">
    <source>
        <dbReference type="ARBA" id="ARBA00022519"/>
    </source>
</evidence>
<dbReference type="NCBIfam" id="TIGR02193">
    <property type="entry name" value="heptsyl_trn_I"/>
    <property type="match status" value="1"/>
</dbReference>
<evidence type="ECO:0000256" key="7">
    <source>
        <dbReference type="ARBA" id="ARBA00022985"/>
    </source>
</evidence>
<dbReference type="CDD" id="cd03789">
    <property type="entry name" value="GT9_LPS_heptosyltransferase"/>
    <property type="match status" value="1"/>
</dbReference>
<accession>A0A1B1U6A3</accession>
<organism evidence="14 15">
    <name type="scientific">Helicobacter enhydrae</name>
    <dbReference type="NCBI Taxonomy" id="222136"/>
    <lineage>
        <taxon>Bacteria</taxon>
        <taxon>Pseudomonadati</taxon>
        <taxon>Campylobacterota</taxon>
        <taxon>Epsilonproteobacteria</taxon>
        <taxon>Campylobacterales</taxon>
        <taxon>Helicobacteraceae</taxon>
        <taxon>Helicobacter</taxon>
    </lineage>
</organism>
<evidence type="ECO:0000313" key="14">
    <source>
        <dbReference type="EMBL" id="ANV98232.1"/>
    </source>
</evidence>
<evidence type="ECO:0000256" key="12">
    <source>
        <dbReference type="ARBA" id="ARBA00044330"/>
    </source>
</evidence>
<dbReference type="GO" id="GO:0008713">
    <property type="term" value="F:ADP-heptose-lipopolysaccharide heptosyltransferase activity"/>
    <property type="evidence" value="ECO:0007669"/>
    <property type="project" value="TreeGrafter"/>
</dbReference>
<evidence type="ECO:0000256" key="3">
    <source>
        <dbReference type="ARBA" id="ARBA00022475"/>
    </source>
</evidence>
<evidence type="ECO:0000313" key="15">
    <source>
        <dbReference type="Proteomes" id="UP000092884"/>
    </source>
</evidence>
<dbReference type="PANTHER" id="PTHR30160">
    <property type="entry name" value="TETRAACYLDISACCHARIDE 4'-KINASE-RELATED"/>
    <property type="match status" value="1"/>
</dbReference>
<dbReference type="Proteomes" id="UP000092884">
    <property type="component" value="Chromosome"/>
</dbReference>
<evidence type="ECO:0000256" key="1">
    <source>
        <dbReference type="ARBA" id="ARBA00004515"/>
    </source>
</evidence>
<keyword evidence="7" id="KW-0448">Lipopolysaccharide biosynthesis</keyword>
<dbReference type="InterPro" id="IPR002201">
    <property type="entry name" value="Glyco_trans_9"/>
</dbReference>
<evidence type="ECO:0000256" key="10">
    <source>
        <dbReference type="ARBA" id="ARBA00044041"/>
    </source>
</evidence>
<dbReference type="KEGG" id="het:BBW65_05195"/>
<dbReference type="EMBL" id="CP016503">
    <property type="protein sequence ID" value="ANV98232.1"/>
    <property type="molecule type" value="Genomic_DNA"/>
</dbReference>
<proteinExistence type="inferred from homology"/>
<evidence type="ECO:0000256" key="13">
    <source>
        <dbReference type="ARBA" id="ARBA00049201"/>
    </source>
</evidence>
<comment type="catalytic activity">
    <reaction evidence="13">
        <text>an alpha-Kdo-(2-&gt;4)-alpha-Kdo-(2-&gt;6)-lipid A + ADP-L-glycero-beta-D-manno-heptose = an L-alpha-D-Hep-(1-&gt;5)-[alpha-Kdo-(2-&gt;4)]-alpha-Kdo-(2-&gt;6)-lipid A + ADP + H(+)</text>
        <dbReference type="Rhea" id="RHEA:74067"/>
        <dbReference type="ChEBI" id="CHEBI:15378"/>
        <dbReference type="ChEBI" id="CHEBI:61506"/>
        <dbReference type="ChEBI" id="CHEBI:176431"/>
        <dbReference type="ChEBI" id="CHEBI:193068"/>
        <dbReference type="ChEBI" id="CHEBI:456216"/>
        <dbReference type="EC" id="2.4.99.23"/>
    </reaction>
</comment>